<dbReference type="PANTHER" id="PTHR13231:SF3">
    <property type="entry name" value="SMALL RIBOSOMAL SUBUNIT PROTEIN MS31"/>
    <property type="match status" value="1"/>
</dbReference>
<keyword evidence="5" id="KW-0496">Mitochondrion</keyword>
<dbReference type="GeneTree" id="ENSGT00390000010017"/>
<evidence type="ECO:0000313" key="9">
    <source>
        <dbReference type="Ensembl" id="ENSCLMP00005010752.1"/>
    </source>
</evidence>
<keyword evidence="4" id="KW-0689">Ribosomal protein</keyword>
<dbReference type="GO" id="GO:0005763">
    <property type="term" value="C:mitochondrial small ribosomal subunit"/>
    <property type="evidence" value="ECO:0007669"/>
    <property type="project" value="InterPro"/>
</dbReference>
<dbReference type="Ensembl" id="ENSCLMT00005011605.1">
    <property type="protein sequence ID" value="ENSCLMP00005010752.1"/>
    <property type="gene ID" value="ENSCLMG00005005901.1"/>
</dbReference>
<evidence type="ECO:0000256" key="6">
    <source>
        <dbReference type="ARBA" id="ARBA00023274"/>
    </source>
</evidence>
<dbReference type="Pfam" id="PF15433">
    <property type="entry name" value="MRP-S31"/>
    <property type="match status" value="1"/>
</dbReference>
<evidence type="ECO:0000256" key="8">
    <source>
        <dbReference type="ARBA" id="ARBA00035363"/>
    </source>
</evidence>
<evidence type="ECO:0000256" key="7">
    <source>
        <dbReference type="ARBA" id="ARBA00035133"/>
    </source>
</evidence>
<comment type="similarity">
    <text evidence="2">Belongs to the mitochondrion-specific ribosomal protein mS31 family.</text>
</comment>
<evidence type="ECO:0000256" key="3">
    <source>
        <dbReference type="ARBA" id="ARBA00022946"/>
    </source>
</evidence>
<comment type="subcellular location">
    <subcellularLocation>
        <location evidence="1">Mitochondrion</location>
    </subcellularLocation>
</comment>
<reference evidence="9" key="1">
    <citation type="submission" date="2025-08" db="UniProtKB">
        <authorList>
            <consortium name="Ensembl"/>
        </authorList>
    </citation>
    <scope>IDENTIFICATION</scope>
</reference>
<accession>A0A8C2WZJ0</accession>
<reference evidence="9" key="2">
    <citation type="submission" date="2025-09" db="UniProtKB">
        <authorList>
            <consortium name="Ensembl"/>
        </authorList>
    </citation>
    <scope>IDENTIFICATION</scope>
</reference>
<evidence type="ECO:0000256" key="4">
    <source>
        <dbReference type="ARBA" id="ARBA00022980"/>
    </source>
</evidence>
<keyword evidence="6" id="KW-0687">Ribonucleoprotein</keyword>
<keyword evidence="10" id="KW-1185">Reference proteome</keyword>
<dbReference type="PANTHER" id="PTHR13231">
    <property type="entry name" value="MITOCHONDRIAL RIBOSOMAL PROTEIN S31"/>
    <property type="match status" value="1"/>
</dbReference>
<evidence type="ECO:0000256" key="1">
    <source>
        <dbReference type="ARBA" id="ARBA00004173"/>
    </source>
</evidence>
<evidence type="ECO:0000256" key="5">
    <source>
        <dbReference type="ARBA" id="ARBA00023128"/>
    </source>
</evidence>
<evidence type="ECO:0000256" key="2">
    <source>
        <dbReference type="ARBA" id="ARBA00011057"/>
    </source>
</evidence>
<name>A0A8C2WZJ0_CYCLU</name>
<protein>
    <recommendedName>
        <fullName evidence="7">Small ribosomal subunit protein mS31</fullName>
    </recommendedName>
    <alternativeName>
        <fullName evidence="8">28S ribosomal protein S31, mitochondrial</fullName>
    </alternativeName>
</protein>
<sequence length="225" mass="25551">MSEAPSVFIHCVFFRETLDPKLVEAASAAASTLPDRSQAESELLRQLMAARDITEAQKKGDVNNLGVIIADMKVGKNPNRQNARPANQIRFDDDGRGYTHDRGITAELDRRNLFSGKRLNIFSPTTDEAGVDLTLARPTLWDMDFANQLSLSTNQTPRNGLEEMIQWTKEGKMWQYPVNNEAEEASEGFARQGPVRHFMELVVKREHISWFRDYFHQKEEVPQGG</sequence>
<dbReference type="AlphaFoldDB" id="A0A8C2WZJ0"/>
<keyword evidence="3" id="KW-0809">Transit peptide</keyword>
<proteinExistence type="inferred from homology"/>
<dbReference type="InterPro" id="IPR026299">
    <property type="entry name" value="MRP-S31"/>
</dbReference>
<dbReference type="GO" id="GO:0003735">
    <property type="term" value="F:structural constituent of ribosome"/>
    <property type="evidence" value="ECO:0007669"/>
    <property type="project" value="InterPro"/>
</dbReference>
<organism evidence="9 10">
    <name type="scientific">Cyclopterus lumpus</name>
    <name type="common">Lumpsucker</name>
    <dbReference type="NCBI Taxonomy" id="8103"/>
    <lineage>
        <taxon>Eukaryota</taxon>
        <taxon>Metazoa</taxon>
        <taxon>Chordata</taxon>
        <taxon>Craniata</taxon>
        <taxon>Vertebrata</taxon>
        <taxon>Euteleostomi</taxon>
        <taxon>Actinopterygii</taxon>
        <taxon>Neopterygii</taxon>
        <taxon>Teleostei</taxon>
        <taxon>Neoteleostei</taxon>
        <taxon>Acanthomorphata</taxon>
        <taxon>Eupercaria</taxon>
        <taxon>Perciformes</taxon>
        <taxon>Cottioidei</taxon>
        <taxon>Cottales</taxon>
        <taxon>Cyclopteridae</taxon>
        <taxon>Cyclopterus</taxon>
    </lineage>
</organism>
<dbReference type="Proteomes" id="UP000694565">
    <property type="component" value="Unplaced"/>
</dbReference>
<evidence type="ECO:0000313" key="10">
    <source>
        <dbReference type="Proteomes" id="UP000694565"/>
    </source>
</evidence>